<gene>
    <name evidence="1" type="ORF">ABIC20_004767</name>
</gene>
<dbReference type="RefSeq" id="WP_209650710.1">
    <property type="nucleotide sequence ID" value="NZ_JBEPNV010000001.1"/>
</dbReference>
<dbReference type="InterPro" id="IPR023296">
    <property type="entry name" value="Glyco_hydro_beta-prop_sf"/>
</dbReference>
<organism evidence="1 2">
    <name type="scientific">Methylobacterium radiotolerans</name>
    <dbReference type="NCBI Taxonomy" id="31998"/>
    <lineage>
        <taxon>Bacteria</taxon>
        <taxon>Pseudomonadati</taxon>
        <taxon>Pseudomonadota</taxon>
        <taxon>Alphaproteobacteria</taxon>
        <taxon>Hyphomicrobiales</taxon>
        <taxon>Methylobacteriaceae</taxon>
        <taxon>Methylobacterium</taxon>
    </lineage>
</organism>
<dbReference type="EMBL" id="JBEPNW010000002">
    <property type="protein sequence ID" value="MET3867458.1"/>
    <property type="molecule type" value="Genomic_DNA"/>
</dbReference>
<evidence type="ECO:0000313" key="2">
    <source>
        <dbReference type="Proteomes" id="UP001549119"/>
    </source>
</evidence>
<dbReference type="Gene3D" id="2.115.10.20">
    <property type="entry name" value="Glycosyl hydrolase domain, family 43"/>
    <property type="match status" value="1"/>
</dbReference>
<dbReference type="SUPFAM" id="SSF75005">
    <property type="entry name" value="Arabinanase/levansucrase/invertase"/>
    <property type="match status" value="1"/>
</dbReference>
<evidence type="ECO:0000313" key="1">
    <source>
        <dbReference type="EMBL" id="MET3867458.1"/>
    </source>
</evidence>
<sequence length="479" mass="51184">MGVSVLPDFVSPRSALVGVLLAVLAAPVAGEAGWMGPEAQPLFVNEANPAGYNYAPSVITENGTTDIWWCGQGKTDVIFHRSYTPQTGFSPARIVFQPTPGSWNRQYVCDPSVIRGRFVNPADGQSYAYAMYYSGADNLPGHNNQTGLAFSNDKVTWVDYPEPVIKPINPVVAQGNYGTGQPATFSDGRSGVFVFTTDLTGPQGVRGFGDLYVRHTADGVHFGAPARVPNVATDGSTINPNSDFAYDPKAGEVYVITGLPGRVCQQVACKDPGRNPDRETYQMGLFKMPLKAVLSGAPATWTPLGYLNSDVTGFYLNHSPGFQRDGAGSLTPFLPDVTVFFSGGDPYPGTWRITEARRPSGADRLPLRRAFGPNGHWVTTGFIGPGYTVERSVGTALTLPAPGTAMLMSCAAGQNHFLSRDPRCEGQTPLGQTGYVYEAHRPGSHPIYRCIAGGQDHFVSTAADCEGHTSEGLLGYALD</sequence>
<reference evidence="1 2" key="1">
    <citation type="submission" date="2024-06" db="EMBL/GenBank/DDBJ databases">
        <title>Genomics of switchgrass bacterial isolates.</title>
        <authorList>
            <person name="Shade A."/>
        </authorList>
    </citation>
    <scope>NUCLEOTIDE SEQUENCE [LARGE SCALE GENOMIC DNA]</scope>
    <source>
        <strain evidence="1 2">PvP084</strain>
    </source>
</reference>
<proteinExistence type="predicted"/>
<comment type="caution">
    <text evidence="1">The sequence shown here is derived from an EMBL/GenBank/DDBJ whole genome shotgun (WGS) entry which is preliminary data.</text>
</comment>
<name>A0ABV2NLT5_9HYPH</name>
<keyword evidence="2" id="KW-1185">Reference proteome</keyword>
<protein>
    <submittedName>
        <fullName evidence="1">Uncharacterized protein</fullName>
    </submittedName>
</protein>
<dbReference type="Proteomes" id="UP001549119">
    <property type="component" value="Unassembled WGS sequence"/>
</dbReference>
<accession>A0ABV2NLT5</accession>